<evidence type="ECO:0000313" key="1">
    <source>
        <dbReference type="EMBL" id="KIN06444.1"/>
    </source>
</evidence>
<dbReference type="Proteomes" id="UP000054321">
    <property type="component" value="Unassembled WGS sequence"/>
</dbReference>
<dbReference type="EMBL" id="KN832871">
    <property type="protein sequence ID" value="KIN06444.1"/>
    <property type="molecule type" value="Genomic_DNA"/>
</dbReference>
<gene>
    <name evidence="1" type="ORF">OIDMADRAFT_49930</name>
</gene>
<dbReference type="AlphaFoldDB" id="A0A0C3D564"/>
<sequence length="176" mass="18866">MTKLSAGDSERRWSGRSVGGLVRVEGAVGAEAGRIDDGSDGRQRVDDLTTLALISSPFSSHTTARATLFHRPFTGCWTPTNFLFSFRRPGRLDGGARRECGSRDWDAVGGLGQSGLWFVIGSWSCPLVYKAERFNHGIGDLSGASSDGNGPPAWPVNVSEAQECQQRRGLLVLVVG</sequence>
<dbReference type="InParanoid" id="A0A0C3D564"/>
<evidence type="ECO:0000313" key="2">
    <source>
        <dbReference type="Proteomes" id="UP000054321"/>
    </source>
</evidence>
<organism evidence="1 2">
    <name type="scientific">Oidiodendron maius (strain Zn)</name>
    <dbReference type="NCBI Taxonomy" id="913774"/>
    <lineage>
        <taxon>Eukaryota</taxon>
        <taxon>Fungi</taxon>
        <taxon>Dikarya</taxon>
        <taxon>Ascomycota</taxon>
        <taxon>Pezizomycotina</taxon>
        <taxon>Leotiomycetes</taxon>
        <taxon>Leotiomycetes incertae sedis</taxon>
        <taxon>Myxotrichaceae</taxon>
        <taxon>Oidiodendron</taxon>
    </lineage>
</organism>
<reference evidence="2" key="2">
    <citation type="submission" date="2015-01" db="EMBL/GenBank/DDBJ databases">
        <title>Evolutionary Origins and Diversification of the Mycorrhizal Mutualists.</title>
        <authorList>
            <consortium name="DOE Joint Genome Institute"/>
            <consortium name="Mycorrhizal Genomics Consortium"/>
            <person name="Kohler A."/>
            <person name="Kuo A."/>
            <person name="Nagy L.G."/>
            <person name="Floudas D."/>
            <person name="Copeland A."/>
            <person name="Barry K.W."/>
            <person name="Cichocki N."/>
            <person name="Veneault-Fourrey C."/>
            <person name="LaButti K."/>
            <person name="Lindquist E.A."/>
            <person name="Lipzen A."/>
            <person name="Lundell T."/>
            <person name="Morin E."/>
            <person name="Murat C."/>
            <person name="Riley R."/>
            <person name="Ohm R."/>
            <person name="Sun H."/>
            <person name="Tunlid A."/>
            <person name="Henrissat B."/>
            <person name="Grigoriev I.V."/>
            <person name="Hibbett D.S."/>
            <person name="Martin F."/>
        </authorList>
    </citation>
    <scope>NUCLEOTIDE SEQUENCE [LARGE SCALE GENOMIC DNA]</scope>
    <source>
        <strain evidence="2">Zn</strain>
    </source>
</reference>
<reference evidence="1 2" key="1">
    <citation type="submission" date="2014-04" db="EMBL/GenBank/DDBJ databases">
        <authorList>
            <consortium name="DOE Joint Genome Institute"/>
            <person name="Kuo A."/>
            <person name="Martino E."/>
            <person name="Perotto S."/>
            <person name="Kohler A."/>
            <person name="Nagy L.G."/>
            <person name="Floudas D."/>
            <person name="Copeland A."/>
            <person name="Barry K.W."/>
            <person name="Cichocki N."/>
            <person name="Veneault-Fourrey C."/>
            <person name="LaButti K."/>
            <person name="Lindquist E.A."/>
            <person name="Lipzen A."/>
            <person name="Lundell T."/>
            <person name="Morin E."/>
            <person name="Murat C."/>
            <person name="Sun H."/>
            <person name="Tunlid A."/>
            <person name="Henrissat B."/>
            <person name="Grigoriev I.V."/>
            <person name="Hibbett D.S."/>
            <person name="Martin F."/>
            <person name="Nordberg H.P."/>
            <person name="Cantor M.N."/>
            <person name="Hua S.X."/>
        </authorList>
    </citation>
    <scope>NUCLEOTIDE SEQUENCE [LARGE SCALE GENOMIC DNA]</scope>
    <source>
        <strain evidence="1 2">Zn</strain>
    </source>
</reference>
<accession>A0A0C3D564</accession>
<proteinExistence type="predicted"/>
<dbReference type="HOGENOM" id="CLU_1525627_0_0_1"/>
<name>A0A0C3D564_OIDMZ</name>
<protein>
    <submittedName>
        <fullName evidence="1">Uncharacterized protein</fullName>
    </submittedName>
</protein>
<keyword evidence="2" id="KW-1185">Reference proteome</keyword>